<sequence length="66" mass="7461">MSLNLCVMQLELVWSAQLPLHQLRPWLREQLAAHGEPLRWAITAVESTGDHSRKLKIEAVVVSSDT</sequence>
<dbReference type="eggNOG" id="ENOG502ZFN9">
    <property type="taxonomic scope" value="Bacteria"/>
</dbReference>
<dbReference type="AlphaFoldDB" id="Q7V5T0"/>
<gene>
    <name evidence="1" type="ordered locus">PMT_1464</name>
</gene>
<dbReference type="HOGENOM" id="CLU_199777_0_0_3"/>
<name>Q7V5T0_PROMM</name>
<reference evidence="1 2" key="1">
    <citation type="journal article" date="2003" name="Nature">
        <title>Genome divergence in two Prochlorococcus ecotypes reflects oceanic niche differentiation.</title>
        <authorList>
            <person name="Rocap G."/>
            <person name="Larimer F.W."/>
            <person name="Lamerdin J.E."/>
            <person name="Malfatti S."/>
            <person name="Chain P."/>
            <person name="Ahlgren N.A."/>
            <person name="Arellano A."/>
            <person name="Coleman M."/>
            <person name="Hauser L."/>
            <person name="Hess W.R."/>
            <person name="Johnson Z.I."/>
            <person name="Land M.L."/>
            <person name="Lindell D."/>
            <person name="Post A.F."/>
            <person name="Regala W."/>
            <person name="Shah M."/>
            <person name="Shaw S.L."/>
            <person name="Steglich C."/>
            <person name="Sullivan M.B."/>
            <person name="Ting C.S."/>
            <person name="Tolonen A."/>
            <person name="Webb E.A."/>
            <person name="Zinser E.R."/>
            <person name="Chisholm S.W."/>
        </authorList>
    </citation>
    <scope>NUCLEOTIDE SEQUENCE [LARGE SCALE GENOMIC DNA]</scope>
    <source>
        <strain evidence="2">MIT 9313</strain>
    </source>
</reference>
<protein>
    <submittedName>
        <fullName evidence="1">Uncharacterized protein</fullName>
    </submittedName>
</protein>
<proteinExistence type="predicted"/>
<organism evidence="1 2">
    <name type="scientific">Prochlorococcus marinus (strain MIT 9313)</name>
    <dbReference type="NCBI Taxonomy" id="74547"/>
    <lineage>
        <taxon>Bacteria</taxon>
        <taxon>Bacillati</taxon>
        <taxon>Cyanobacteriota</taxon>
        <taxon>Cyanophyceae</taxon>
        <taxon>Synechococcales</taxon>
        <taxon>Prochlorococcaceae</taxon>
        <taxon>Prochlorococcus</taxon>
    </lineage>
</organism>
<evidence type="ECO:0000313" key="1">
    <source>
        <dbReference type="EMBL" id="CAE21639.1"/>
    </source>
</evidence>
<dbReference type="RefSeq" id="WP_011130832.1">
    <property type="nucleotide sequence ID" value="NC_005071.1"/>
</dbReference>
<evidence type="ECO:0000313" key="2">
    <source>
        <dbReference type="Proteomes" id="UP000001423"/>
    </source>
</evidence>
<keyword evidence="2" id="KW-1185">Reference proteome</keyword>
<dbReference type="EMBL" id="BX548175">
    <property type="protein sequence ID" value="CAE21639.1"/>
    <property type="molecule type" value="Genomic_DNA"/>
</dbReference>
<dbReference type="KEGG" id="pmt:PMT_1464"/>
<accession>Q7V5T0</accession>
<dbReference type="Proteomes" id="UP000001423">
    <property type="component" value="Chromosome"/>
</dbReference>